<dbReference type="PANTHER" id="PTHR15835:SF16">
    <property type="entry name" value="F20D23.9 PROTEIN"/>
    <property type="match status" value="1"/>
</dbReference>
<dbReference type="Proteomes" id="UP001418222">
    <property type="component" value="Unassembled WGS sequence"/>
</dbReference>
<dbReference type="GO" id="GO:0005634">
    <property type="term" value="C:nucleus"/>
    <property type="evidence" value="ECO:0007669"/>
    <property type="project" value="TreeGrafter"/>
</dbReference>
<comment type="caution">
    <text evidence="1">The sequence shown here is derived from an EMBL/GenBank/DDBJ whole genome shotgun (WGS) entry which is preliminary data.</text>
</comment>
<dbReference type="PANTHER" id="PTHR15835">
    <property type="entry name" value="NUCLEAR-INTERACTING PARTNER OF ALK"/>
    <property type="match status" value="1"/>
</dbReference>
<accession>A0AAP0C019</accession>
<protein>
    <submittedName>
        <fullName evidence="1">Uncharacterized protein</fullName>
    </submittedName>
</protein>
<dbReference type="EMBL" id="JBBWWQ010000002">
    <property type="protein sequence ID" value="KAK8954078.1"/>
    <property type="molecule type" value="Genomic_DNA"/>
</dbReference>
<keyword evidence="2" id="KW-1185">Reference proteome</keyword>
<gene>
    <name evidence="1" type="ORF">KSP39_PZI002579</name>
</gene>
<organism evidence="1 2">
    <name type="scientific">Platanthera zijinensis</name>
    <dbReference type="NCBI Taxonomy" id="2320716"/>
    <lineage>
        <taxon>Eukaryota</taxon>
        <taxon>Viridiplantae</taxon>
        <taxon>Streptophyta</taxon>
        <taxon>Embryophyta</taxon>
        <taxon>Tracheophyta</taxon>
        <taxon>Spermatophyta</taxon>
        <taxon>Magnoliopsida</taxon>
        <taxon>Liliopsida</taxon>
        <taxon>Asparagales</taxon>
        <taxon>Orchidaceae</taxon>
        <taxon>Orchidoideae</taxon>
        <taxon>Orchideae</taxon>
        <taxon>Orchidinae</taxon>
        <taxon>Platanthera</taxon>
    </lineage>
</organism>
<evidence type="ECO:0000313" key="1">
    <source>
        <dbReference type="EMBL" id="KAK8954078.1"/>
    </source>
</evidence>
<evidence type="ECO:0000313" key="2">
    <source>
        <dbReference type="Proteomes" id="UP001418222"/>
    </source>
</evidence>
<proteinExistence type="predicted"/>
<sequence>MRLSRSVQIERILSQSLFSSGEMAFKADNMPIPEICREDPFVHLSQVHKLISLCGWEPRWLPDVQDCEEYSAQSTRNACSFGPNEDGRHYTRFPELSKQALSVTAEKKGKEKLVQESKCNMRSPLLDCSLCGATLRVCDFLTVPQLARLGPNNIDNTVNCKRLVPTHGTSAASGINGWIGADGIEEEQVEDRDEAVTTNEKKSHSYAGVSLNLKIAEAIDFDSFSACDADILEMLQLCKDQEMKKLMSTRIKINVPEIKEWVYTSSSNEESMTGTIGGEEVILTPAVLTEIFGLINGQEEYDQDTQEYSRMLLELGHAESIPFKLLKISFPMKIKFLAELVGKVLLGKHSAHNNITRQQFALMCAIANRKAINWAGIIFELIRRKNSKKEVTLERVIEIFLREKYPQLLGTVSTSINASKKMDPSLFIKWRRNIQKPSPAGVAPVPSENTRTVTVTLHLIEEGSSISPIPSTSASELPSTSIAVPFTSTAILHASPPASPTPSHLAGISNLSIDLLVSEILPTPPQSPISHQDHIDLHASASPSPVHASASHQENIIHDVHPSVVIPPSTSFEITPAFIASIMDLITPSIKSMIEATIVPLVSSISSLTSSIAALSNSAEPSSLRGLSSVPTEVRQGEMFQEDVSGLPLVIFSAAVPEDTPSDEIHTAADSEITTSVAFAVPDTAEVTAEIQDTTVAPEAQVITEAEFAFRVCLEESSTPIVAMYLEGIITSYLDDLWELGNSADQAQDVQEPAPEPAAEELVLKTVADVSEEKSTI</sequence>
<dbReference type="AlphaFoldDB" id="A0AAP0C019"/>
<name>A0AAP0C019_9ASPA</name>
<reference evidence="1 2" key="1">
    <citation type="journal article" date="2022" name="Nat. Plants">
        <title>Genomes of leafy and leafless Platanthera orchids illuminate the evolution of mycoheterotrophy.</title>
        <authorList>
            <person name="Li M.H."/>
            <person name="Liu K.W."/>
            <person name="Li Z."/>
            <person name="Lu H.C."/>
            <person name="Ye Q.L."/>
            <person name="Zhang D."/>
            <person name="Wang J.Y."/>
            <person name="Li Y.F."/>
            <person name="Zhong Z.M."/>
            <person name="Liu X."/>
            <person name="Yu X."/>
            <person name="Liu D.K."/>
            <person name="Tu X.D."/>
            <person name="Liu B."/>
            <person name="Hao Y."/>
            <person name="Liao X.Y."/>
            <person name="Jiang Y.T."/>
            <person name="Sun W.H."/>
            <person name="Chen J."/>
            <person name="Chen Y.Q."/>
            <person name="Ai Y."/>
            <person name="Zhai J.W."/>
            <person name="Wu S.S."/>
            <person name="Zhou Z."/>
            <person name="Hsiao Y.Y."/>
            <person name="Wu W.L."/>
            <person name="Chen Y.Y."/>
            <person name="Lin Y.F."/>
            <person name="Hsu J.L."/>
            <person name="Li C.Y."/>
            <person name="Wang Z.W."/>
            <person name="Zhao X."/>
            <person name="Zhong W.Y."/>
            <person name="Ma X.K."/>
            <person name="Ma L."/>
            <person name="Huang J."/>
            <person name="Chen G.Z."/>
            <person name="Huang M.Z."/>
            <person name="Huang L."/>
            <person name="Peng D.H."/>
            <person name="Luo Y.B."/>
            <person name="Zou S.Q."/>
            <person name="Chen S.P."/>
            <person name="Lan S."/>
            <person name="Tsai W.C."/>
            <person name="Van de Peer Y."/>
            <person name="Liu Z.J."/>
        </authorList>
    </citation>
    <scope>NUCLEOTIDE SEQUENCE [LARGE SCALE GENOMIC DNA]</scope>
    <source>
        <strain evidence="1">Lor287</strain>
    </source>
</reference>